<evidence type="ECO:0000313" key="1">
    <source>
        <dbReference type="EMBL" id="GBN49752.1"/>
    </source>
</evidence>
<keyword evidence="2" id="KW-1185">Reference proteome</keyword>
<proteinExistence type="predicted"/>
<organism evidence="1 2">
    <name type="scientific">Araneus ventricosus</name>
    <name type="common">Orbweaver spider</name>
    <name type="synonym">Epeira ventricosa</name>
    <dbReference type="NCBI Taxonomy" id="182803"/>
    <lineage>
        <taxon>Eukaryota</taxon>
        <taxon>Metazoa</taxon>
        <taxon>Ecdysozoa</taxon>
        <taxon>Arthropoda</taxon>
        <taxon>Chelicerata</taxon>
        <taxon>Arachnida</taxon>
        <taxon>Araneae</taxon>
        <taxon>Araneomorphae</taxon>
        <taxon>Entelegynae</taxon>
        <taxon>Araneoidea</taxon>
        <taxon>Araneidae</taxon>
        <taxon>Araneus</taxon>
    </lineage>
</organism>
<accession>A0A4Y2PF69</accession>
<gene>
    <name evidence="1" type="ORF">AVEN_11334_1</name>
</gene>
<sequence>MKKDDKLRPLENSQVTTFRLNSGLTQGWFPMSPKCSPRTGKIFRTKSLEINLGHLGISPRDGEDIENEVKNFTTEHRKVLENTGKWSDKTGEEFSEEIKAQT</sequence>
<name>A0A4Y2PF69_ARAVE</name>
<dbReference type="EMBL" id="BGPR01011128">
    <property type="protein sequence ID" value="GBN49752.1"/>
    <property type="molecule type" value="Genomic_DNA"/>
</dbReference>
<evidence type="ECO:0000313" key="2">
    <source>
        <dbReference type="Proteomes" id="UP000499080"/>
    </source>
</evidence>
<comment type="caution">
    <text evidence="1">The sequence shown here is derived from an EMBL/GenBank/DDBJ whole genome shotgun (WGS) entry which is preliminary data.</text>
</comment>
<dbReference type="AlphaFoldDB" id="A0A4Y2PF69"/>
<dbReference type="Proteomes" id="UP000499080">
    <property type="component" value="Unassembled WGS sequence"/>
</dbReference>
<protein>
    <submittedName>
        <fullName evidence="1">Uncharacterized protein</fullName>
    </submittedName>
</protein>
<reference evidence="1 2" key="1">
    <citation type="journal article" date="2019" name="Sci. Rep.">
        <title>Orb-weaving spider Araneus ventricosus genome elucidates the spidroin gene catalogue.</title>
        <authorList>
            <person name="Kono N."/>
            <person name="Nakamura H."/>
            <person name="Ohtoshi R."/>
            <person name="Moran D.A.P."/>
            <person name="Shinohara A."/>
            <person name="Yoshida Y."/>
            <person name="Fujiwara M."/>
            <person name="Mori M."/>
            <person name="Tomita M."/>
            <person name="Arakawa K."/>
        </authorList>
    </citation>
    <scope>NUCLEOTIDE SEQUENCE [LARGE SCALE GENOMIC DNA]</scope>
</reference>